<dbReference type="Proteomes" id="UP001283361">
    <property type="component" value="Unassembled WGS sequence"/>
</dbReference>
<gene>
    <name evidence="2" type="ORF">RRG08_052190</name>
</gene>
<proteinExistence type="predicted"/>
<evidence type="ECO:0000313" key="3">
    <source>
        <dbReference type="Proteomes" id="UP001283361"/>
    </source>
</evidence>
<sequence length="91" mass="10224">MCSHLHARREWPAQSDNSVMKPGLATGVNWNRVSGMRRRRGWEREGGREGKECNLTEFPVCLQESPGNNKQRSEVVPITGNICSFAGPEKL</sequence>
<evidence type="ECO:0000313" key="2">
    <source>
        <dbReference type="EMBL" id="KAK3760242.1"/>
    </source>
</evidence>
<organism evidence="2 3">
    <name type="scientific">Elysia crispata</name>
    <name type="common">lettuce slug</name>
    <dbReference type="NCBI Taxonomy" id="231223"/>
    <lineage>
        <taxon>Eukaryota</taxon>
        <taxon>Metazoa</taxon>
        <taxon>Spiralia</taxon>
        <taxon>Lophotrochozoa</taxon>
        <taxon>Mollusca</taxon>
        <taxon>Gastropoda</taxon>
        <taxon>Heterobranchia</taxon>
        <taxon>Euthyneura</taxon>
        <taxon>Panpulmonata</taxon>
        <taxon>Sacoglossa</taxon>
        <taxon>Placobranchoidea</taxon>
        <taxon>Plakobranchidae</taxon>
        <taxon>Elysia</taxon>
    </lineage>
</organism>
<name>A0AAE0Z1Q5_9GAST</name>
<evidence type="ECO:0000256" key="1">
    <source>
        <dbReference type="SAM" id="MobiDB-lite"/>
    </source>
</evidence>
<comment type="caution">
    <text evidence="2">The sequence shown here is derived from an EMBL/GenBank/DDBJ whole genome shotgun (WGS) entry which is preliminary data.</text>
</comment>
<keyword evidence="3" id="KW-1185">Reference proteome</keyword>
<accession>A0AAE0Z1Q5</accession>
<dbReference type="EMBL" id="JAWDGP010005037">
    <property type="protein sequence ID" value="KAK3760242.1"/>
    <property type="molecule type" value="Genomic_DNA"/>
</dbReference>
<dbReference type="AlphaFoldDB" id="A0AAE0Z1Q5"/>
<protein>
    <submittedName>
        <fullName evidence="2">Uncharacterized protein</fullName>
    </submittedName>
</protein>
<reference evidence="2" key="1">
    <citation type="journal article" date="2023" name="G3 (Bethesda)">
        <title>A reference genome for the long-term kleptoplast-retaining sea slug Elysia crispata morphotype clarki.</title>
        <authorList>
            <person name="Eastman K.E."/>
            <person name="Pendleton A.L."/>
            <person name="Shaikh M.A."/>
            <person name="Suttiyut T."/>
            <person name="Ogas R."/>
            <person name="Tomko P."/>
            <person name="Gavelis G."/>
            <person name="Widhalm J.R."/>
            <person name="Wisecaver J.H."/>
        </authorList>
    </citation>
    <scope>NUCLEOTIDE SEQUENCE</scope>
    <source>
        <strain evidence="2">ECLA1</strain>
    </source>
</reference>
<feature type="region of interest" description="Disordered" evidence="1">
    <location>
        <begin position="1"/>
        <end position="26"/>
    </location>
</feature>